<accession>A0A3M8QSD3</accession>
<evidence type="ECO:0000313" key="1">
    <source>
        <dbReference type="EMBL" id="RNF57884.1"/>
    </source>
</evidence>
<dbReference type="EMBL" id="RIZI01000194">
    <property type="protein sequence ID" value="RNF57884.1"/>
    <property type="molecule type" value="Genomic_DNA"/>
</dbReference>
<gene>
    <name evidence="1" type="ORF">EC580_13930</name>
</gene>
<proteinExistence type="predicted"/>
<sequence length="88" mass="9668">MLNDQFLDEAREAPSIVPMARVVNWSIFRSREAAGQHLPHVHLGAGQALVGGHGQDSIGRYWWVGVQVDDIGRWGDVAAVNKHGRQGD</sequence>
<dbReference type="AlphaFoldDB" id="A0A3M8QSD3"/>
<protein>
    <submittedName>
        <fullName evidence="1">Uncharacterized protein</fullName>
    </submittedName>
</protein>
<dbReference type="OrthoDB" id="8563902at2"/>
<reference evidence="1" key="1">
    <citation type="submission" date="2018-10" db="EMBL/GenBank/DDBJ databases">
        <title>Acidithiobacillus sulfuriphilus sp. nov.: an extremely acidophilic sulfur-oxidizing chemolithotroph isolated from a neutral pH environment.</title>
        <authorList>
            <person name="Falagan C."/>
            <person name="Moya-Beltran A."/>
            <person name="Quatrini R."/>
            <person name="Johnson D.B."/>
        </authorList>
    </citation>
    <scope>NUCLEOTIDE SEQUENCE [LARGE SCALE GENOMIC DNA]</scope>
    <source>
        <strain evidence="1">CJ-2</strain>
    </source>
</reference>
<name>A0A3M8QSD3_9PROT</name>
<organism evidence="1">
    <name type="scientific">Acidithiobacillus sulfuriphilus</name>
    <dbReference type="NCBI Taxonomy" id="1867749"/>
    <lineage>
        <taxon>Bacteria</taxon>
        <taxon>Pseudomonadati</taxon>
        <taxon>Pseudomonadota</taxon>
        <taxon>Acidithiobacillia</taxon>
        <taxon>Acidithiobacillales</taxon>
        <taxon>Acidithiobacillaceae</taxon>
        <taxon>Acidithiobacillus</taxon>
    </lineage>
</organism>
<comment type="caution">
    <text evidence="1">The sequence shown here is derived from an EMBL/GenBank/DDBJ whole genome shotgun (WGS) entry which is preliminary data.</text>
</comment>
<dbReference type="RefSeq" id="WP_123106084.1">
    <property type="nucleotide sequence ID" value="NZ_CP127527.1"/>
</dbReference>